<feature type="region of interest" description="Disordered" evidence="1">
    <location>
        <begin position="22"/>
        <end position="54"/>
    </location>
</feature>
<keyword evidence="5" id="KW-1185">Reference proteome</keyword>
<dbReference type="EMBL" id="JAJFAZ020000007">
    <property type="protein sequence ID" value="KAI5317254.1"/>
    <property type="molecule type" value="Genomic_DNA"/>
</dbReference>
<dbReference type="AlphaFoldDB" id="A0A5E4FPM4"/>
<name>A0A5E4FPM4_PRUDU</name>
<evidence type="ECO:0000313" key="2">
    <source>
        <dbReference type="EMBL" id="KAI5317254.1"/>
    </source>
</evidence>
<feature type="compositionally biased region" description="Basic and acidic residues" evidence="1">
    <location>
        <begin position="30"/>
        <end position="39"/>
    </location>
</feature>
<dbReference type="Gramene" id="VVA29429">
    <property type="protein sequence ID" value="VVA29429"/>
    <property type="gene ID" value="Prudul26B014906"/>
</dbReference>
<reference evidence="4" key="2">
    <citation type="journal article" date="2020" name="Plant J.">
        <title>Transposons played a major role in the diversification between the closely related almond and peach genomes: results from the almond genome sequence.</title>
        <authorList>
            <person name="Alioto T."/>
            <person name="Alexiou K.G."/>
            <person name="Bardil A."/>
            <person name="Barteri F."/>
            <person name="Castanera R."/>
            <person name="Cruz F."/>
            <person name="Dhingra A."/>
            <person name="Duval H."/>
            <person name="Fernandez I Marti A."/>
            <person name="Frias L."/>
            <person name="Galan B."/>
            <person name="Garcia J.L."/>
            <person name="Howad W."/>
            <person name="Gomez-Garrido J."/>
            <person name="Gut M."/>
            <person name="Julca I."/>
            <person name="Morata J."/>
            <person name="Puigdomenech P."/>
            <person name="Ribeca P."/>
            <person name="Rubio Cabetas M.J."/>
            <person name="Vlasova A."/>
            <person name="Wirthensohn M."/>
            <person name="Garcia-Mas J."/>
            <person name="Gabaldon T."/>
            <person name="Casacuberta J.M."/>
            <person name="Arus P."/>
        </authorList>
    </citation>
    <scope>NUCLEOTIDE SEQUENCE [LARGE SCALE GENOMIC DNA]</scope>
    <source>
        <strain evidence="4">cv. Texas</strain>
    </source>
</reference>
<organism evidence="3 4">
    <name type="scientific">Prunus dulcis</name>
    <name type="common">Almond</name>
    <name type="synonym">Amygdalus dulcis</name>
    <dbReference type="NCBI Taxonomy" id="3755"/>
    <lineage>
        <taxon>Eukaryota</taxon>
        <taxon>Viridiplantae</taxon>
        <taxon>Streptophyta</taxon>
        <taxon>Embryophyta</taxon>
        <taxon>Tracheophyta</taxon>
        <taxon>Spermatophyta</taxon>
        <taxon>Magnoliopsida</taxon>
        <taxon>eudicotyledons</taxon>
        <taxon>Gunneridae</taxon>
        <taxon>Pentapetalae</taxon>
        <taxon>rosids</taxon>
        <taxon>fabids</taxon>
        <taxon>Rosales</taxon>
        <taxon>Rosaceae</taxon>
        <taxon>Amygdaloideae</taxon>
        <taxon>Amygdaleae</taxon>
        <taxon>Prunus</taxon>
    </lineage>
</organism>
<dbReference type="Proteomes" id="UP000327085">
    <property type="component" value="Chromosome 7"/>
</dbReference>
<protein>
    <submittedName>
        <fullName evidence="3">Uncharacterized protein</fullName>
    </submittedName>
</protein>
<sequence>MTTVPAQSGVFGRSHEICKNLGSNGPKHSARNEWTKAHEPSAQFKNNKGPKPRDWEFDQSLPMPCGTITSLRKISDIHVGTAPFAPQTVRVAKGSVLEARHLLCSALHHTHLVSQFSVRPRLKWNRVLRSKPRSFTNKRMPRAKFCTAQGQNLRISIPKDANQHVWNFATGQDPRLSSMS</sequence>
<accession>A0A5E4FPM4</accession>
<evidence type="ECO:0000313" key="3">
    <source>
        <dbReference type="EMBL" id="VVA29429.1"/>
    </source>
</evidence>
<evidence type="ECO:0000313" key="4">
    <source>
        <dbReference type="Proteomes" id="UP000327085"/>
    </source>
</evidence>
<reference evidence="3" key="1">
    <citation type="submission" date="2019-07" db="EMBL/GenBank/DDBJ databases">
        <authorList>
            <person name="Alioto T."/>
            <person name="Alioto T."/>
            <person name="Gomez Garrido J."/>
        </authorList>
    </citation>
    <scope>NUCLEOTIDE SEQUENCE</scope>
</reference>
<proteinExistence type="predicted"/>
<dbReference type="Proteomes" id="UP001054821">
    <property type="component" value="Chromosome 7"/>
</dbReference>
<gene>
    <name evidence="3" type="ORF">ALMOND_2B014906</name>
    <name evidence="2" type="ORF">L3X38_036961</name>
</gene>
<evidence type="ECO:0000313" key="5">
    <source>
        <dbReference type="Proteomes" id="UP001054821"/>
    </source>
</evidence>
<dbReference type="InParanoid" id="A0A5E4FPM4"/>
<dbReference type="EMBL" id="CABIKO010000164">
    <property type="protein sequence ID" value="VVA29429.1"/>
    <property type="molecule type" value="Genomic_DNA"/>
</dbReference>
<reference evidence="2 5" key="3">
    <citation type="journal article" date="2022" name="G3 (Bethesda)">
        <title>Whole-genome sequence and methylome profiling of the almond [Prunus dulcis (Mill.) D.A. Webb] cultivar 'Nonpareil'.</title>
        <authorList>
            <person name="D'Amico-Willman K.M."/>
            <person name="Ouma W.Z."/>
            <person name="Meulia T."/>
            <person name="Sideli G.M."/>
            <person name="Gradziel T.M."/>
            <person name="Fresnedo-Ramirez J."/>
        </authorList>
    </citation>
    <scope>NUCLEOTIDE SEQUENCE [LARGE SCALE GENOMIC DNA]</scope>
    <source>
        <strain evidence="2">Clone GOH B32 T37-40</strain>
    </source>
</reference>
<evidence type="ECO:0000256" key="1">
    <source>
        <dbReference type="SAM" id="MobiDB-lite"/>
    </source>
</evidence>